<dbReference type="GO" id="GO:0035371">
    <property type="term" value="C:microtubule plus-end"/>
    <property type="evidence" value="ECO:0007669"/>
    <property type="project" value="TreeGrafter"/>
</dbReference>
<reference evidence="6" key="2">
    <citation type="submission" date="2022-10" db="EMBL/GenBank/DDBJ databases">
        <authorList>
            <consortium name="ENA_rothamsted_submissions"/>
            <consortium name="culmorum"/>
            <person name="King R."/>
        </authorList>
    </citation>
    <scope>NUCLEOTIDE SEQUENCE</scope>
</reference>
<name>A0A9N9X813_PHACE</name>
<keyword evidence="7" id="KW-1185">Reference proteome</keyword>
<feature type="coiled-coil region" evidence="3">
    <location>
        <begin position="950"/>
        <end position="1216"/>
    </location>
</feature>
<keyword evidence="3" id="KW-0175">Coiled coil</keyword>
<dbReference type="PANTHER" id="PTHR46930">
    <property type="entry name" value="CDK5 REGULATORY SUBUNIT-ASSOCIATED PROTEIN 2"/>
    <property type="match status" value="1"/>
</dbReference>
<dbReference type="GO" id="GO:0000242">
    <property type="term" value="C:pericentriolar material"/>
    <property type="evidence" value="ECO:0007669"/>
    <property type="project" value="TreeGrafter"/>
</dbReference>
<dbReference type="GO" id="GO:0046600">
    <property type="term" value="P:negative regulation of centriole replication"/>
    <property type="evidence" value="ECO:0007669"/>
    <property type="project" value="TreeGrafter"/>
</dbReference>
<evidence type="ECO:0000256" key="1">
    <source>
        <dbReference type="ARBA" id="ARBA00004496"/>
    </source>
</evidence>
<feature type="region of interest" description="Disordered" evidence="4">
    <location>
        <begin position="1224"/>
        <end position="1267"/>
    </location>
</feature>
<dbReference type="InterPro" id="IPR012943">
    <property type="entry name" value="Cnn_1N"/>
</dbReference>
<dbReference type="GO" id="GO:0097431">
    <property type="term" value="C:mitotic spindle pole"/>
    <property type="evidence" value="ECO:0007669"/>
    <property type="project" value="TreeGrafter"/>
</dbReference>
<dbReference type="GO" id="GO:0043015">
    <property type="term" value="F:gamma-tubulin binding"/>
    <property type="evidence" value="ECO:0007669"/>
    <property type="project" value="TreeGrafter"/>
</dbReference>
<evidence type="ECO:0000313" key="7">
    <source>
        <dbReference type="Proteomes" id="UP001153737"/>
    </source>
</evidence>
<dbReference type="GO" id="GO:0000132">
    <property type="term" value="P:establishment of mitotic spindle orientation"/>
    <property type="evidence" value="ECO:0007669"/>
    <property type="project" value="TreeGrafter"/>
</dbReference>
<dbReference type="EMBL" id="OU896715">
    <property type="protein sequence ID" value="CAG9825057.1"/>
    <property type="molecule type" value="Genomic_DNA"/>
</dbReference>
<dbReference type="GO" id="GO:0008017">
    <property type="term" value="F:microtubule binding"/>
    <property type="evidence" value="ECO:0007669"/>
    <property type="project" value="TreeGrafter"/>
</dbReference>
<comment type="subcellular location">
    <subcellularLocation>
        <location evidence="1">Cytoplasm</location>
    </subcellularLocation>
</comment>
<feature type="region of interest" description="Disordered" evidence="4">
    <location>
        <begin position="376"/>
        <end position="407"/>
    </location>
</feature>
<feature type="region of interest" description="Disordered" evidence="4">
    <location>
        <begin position="494"/>
        <end position="527"/>
    </location>
</feature>
<evidence type="ECO:0000256" key="3">
    <source>
        <dbReference type="SAM" id="Coils"/>
    </source>
</evidence>
<feature type="coiled-coil region" evidence="3">
    <location>
        <begin position="1320"/>
        <end position="1354"/>
    </location>
</feature>
<dbReference type="Pfam" id="PF07989">
    <property type="entry name" value="Cnn_1N"/>
    <property type="match status" value="1"/>
</dbReference>
<accession>A0A9N9X813</accession>
<dbReference type="GO" id="GO:0001578">
    <property type="term" value="P:microtubule bundle formation"/>
    <property type="evidence" value="ECO:0007669"/>
    <property type="project" value="TreeGrafter"/>
</dbReference>
<dbReference type="PANTHER" id="PTHR46930:SF1">
    <property type="entry name" value="CDK5 REGULATORY SUBUNIT-ASSOCIATED PROTEIN 2"/>
    <property type="match status" value="1"/>
</dbReference>
<evidence type="ECO:0000313" key="6">
    <source>
        <dbReference type="EMBL" id="CAG9825057.1"/>
    </source>
</evidence>
<dbReference type="Proteomes" id="UP001153737">
    <property type="component" value="Chromosome 9"/>
</dbReference>
<feature type="domain" description="Centrosomin N-terminal motif 1" evidence="5">
    <location>
        <begin position="62"/>
        <end position="135"/>
    </location>
</feature>
<evidence type="ECO:0000256" key="4">
    <source>
        <dbReference type="SAM" id="MobiDB-lite"/>
    </source>
</evidence>
<dbReference type="InterPro" id="IPR042791">
    <property type="entry name" value="CDK5RAP2"/>
</dbReference>
<reference evidence="6" key="1">
    <citation type="submission" date="2022-01" db="EMBL/GenBank/DDBJ databases">
        <authorList>
            <person name="King R."/>
        </authorList>
    </citation>
    <scope>NUCLEOTIDE SEQUENCE</scope>
</reference>
<feature type="compositionally biased region" description="Basic and acidic residues" evidence="4">
    <location>
        <begin position="513"/>
        <end position="527"/>
    </location>
</feature>
<dbReference type="Gene3D" id="1.10.287.1490">
    <property type="match status" value="1"/>
</dbReference>
<dbReference type="OrthoDB" id="10255000at2759"/>
<dbReference type="GO" id="GO:0007059">
    <property type="term" value="P:chromosome segregation"/>
    <property type="evidence" value="ECO:0007669"/>
    <property type="project" value="TreeGrafter"/>
</dbReference>
<dbReference type="GO" id="GO:0007099">
    <property type="term" value="P:centriole replication"/>
    <property type="evidence" value="ECO:0007669"/>
    <property type="project" value="TreeGrafter"/>
</dbReference>
<feature type="coiled-coil region" evidence="3">
    <location>
        <begin position="603"/>
        <end position="637"/>
    </location>
</feature>
<proteinExistence type="predicted"/>
<dbReference type="GO" id="GO:0090266">
    <property type="term" value="P:regulation of mitotic cell cycle spindle assembly checkpoint"/>
    <property type="evidence" value="ECO:0007669"/>
    <property type="project" value="TreeGrafter"/>
</dbReference>
<gene>
    <name evidence="6" type="ORF">PHAECO_LOCUS13101</name>
</gene>
<dbReference type="GO" id="GO:0005737">
    <property type="term" value="C:cytoplasm"/>
    <property type="evidence" value="ECO:0007669"/>
    <property type="project" value="UniProtKB-SubCell"/>
</dbReference>
<protein>
    <recommendedName>
        <fullName evidence="5">Centrosomin N-terminal motif 1 domain-containing protein</fullName>
    </recommendedName>
</protein>
<evidence type="ECO:0000259" key="5">
    <source>
        <dbReference type="Pfam" id="PF07989"/>
    </source>
</evidence>
<sequence>MSFFNFGGDFSGAPKRPLNAKSPTIPFCTSPSQLEEVTLDQDVTFSNTMGLRSPGGPMRGRSVREIEDQLSNLKKENFNLKLRIYFLEEKMGAHFTLDKDNIVKKYIELQVEFGNLQKELDEKHDLLCQAVKAMELEEEEHKKYVSSKDDQLSMCQQELEDLRMQLQDTKFDSDGISLKSDTTGFYSNKALNSGGLLTELQEKVKILEAELHLEKENNASLQFIIGHAETLKIRYENTQKECQAKDATISNLHEEIEASNSKIMDYSARLTEMQEKLEKAYKENDSFSKRIRSDSRRLEEAANQIVDLKKKYSTLKTDYEREHKKAEKQKSMSDSRIAELEGDNDKHKAKVRDLQARLEAATADVRKNQNLAVATLYTSTPPPDSHLHSLSVQDPTAPAGAQETHPLDVQITAPEAPRPDSRSSGDFSHVPEAVRGEFVRLREESDALRAKLLKLKKEQFKACEIIKTMMTSRNKANEEISCLRGQVKELERELESVVSKPASDGDDGGAKGGEVEQREKPTTKSDAEEMEIAELYKALTVELEAKVEVLVATLNEKDNQMQNIRKQYDEIMMCLEEKETKLADMEFELLCSENAESSVSGKYEIYQKEMEEKDKKIEKLTEELKKCTCYLQEIVNKELWDKNKEIEKLHNKHSSSPDTCKLQKELLKREEQIEKLGSKISNLQIENERSEKLRAESNEVCLLLNSRLEELALFLDSLLRHKSVLGFLGLHKEKRLRSLVNNSLDISKSFATSMMVSGDQTLAQLSNITALLDGSELGDLSLNQHAEDDSSTTLSIVPNDVTLTYQSHLHKSTKKDNLDNESVILALREQILNLKSELQLRDNELNKLNVITNKTSESETGPKDVSKLFTTPVKCNTTSTTLKYQSECHSESEGWSEPDRVVSRARIGLSQTAPEFLSIAKDLSESTGEESALSLTPTKRSFEKRSSSDFFELQEEIKRKTEELALAEAKLAQSVDKSAFEELKVRLSEAEASLTEARNRKEEAEIKMAELHKTVEELSRDKEVLKESIIGKDKEKNDLINALEVEKGEARRLAEEYEREAIRAKRDIEEQGMKLKEAHKEMESLEASLRSEYEQFAIAKLRSAEEDFLKQLNLREKKAQDNLKLLEDRYAKDYVKRSDVEEKLLQVDKLLAALNELKDEVSTYERTMLEYKERNNELNSKLSELQRQKSQLEVRLSELESNNAELHNRLVRLQASRNEFNYASRGTYTRHDPVAPPTLARPHPPAALEAERRESNASPDLGIESDHGRFSSLEAPVQQRPLLPTIELTEAMSDLLDAEEGSYCGSDHCCRRTTAFAQENGELKRKLLRMRRALEETAAQLNLANQRKKQVEKVICKQIHKTSQVLRKAKANLDSGSEPDLLDRE</sequence>
<keyword evidence="2" id="KW-0963">Cytoplasm</keyword>
<evidence type="ECO:0000256" key="2">
    <source>
        <dbReference type="ARBA" id="ARBA00022490"/>
    </source>
</evidence>
<organism evidence="6 7">
    <name type="scientific">Phaedon cochleariae</name>
    <name type="common">Mustard beetle</name>
    <dbReference type="NCBI Taxonomy" id="80249"/>
    <lineage>
        <taxon>Eukaryota</taxon>
        <taxon>Metazoa</taxon>
        <taxon>Ecdysozoa</taxon>
        <taxon>Arthropoda</taxon>
        <taxon>Hexapoda</taxon>
        <taxon>Insecta</taxon>
        <taxon>Pterygota</taxon>
        <taxon>Neoptera</taxon>
        <taxon>Endopterygota</taxon>
        <taxon>Coleoptera</taxon>
        <taxon>Polyphaga</taxon>
        <taxon>Cucujiformia</taxon>
        <taxon>Chrysomeloidea</taxon>
        <taxon>Chrysomelidae</taxon>
        <taxon>Chrysomelinae</taxon>
        <taxon>Chrysomelini</taxon>
        <taxon>Phaedon</taxon>
    </lineage>
</organism>
<feature type="coiled-coil region" evidence="3">
    <location>
        <begin position="666"/>
        <end position="693"/>
    </location>
</feature>
<feature type="region of interest" description="Disordered" evidence="4">
    <location>
        <begin position="319"/>
        <end position="349"/>
    </location>
</feature>